<dbReference type="EMBL" id="DUZY01000007">
    <property type="protein sequence ID" value="DAD46216.1"/>
    <property type="molecule type" value="Genomic_DNA"/>
</dbReference>
<keyword evidence="2" id="KW-1185">Reference proteome</keyword>
<proteinExistence type="predicted"/>
<comment type="caution">
    <text evidence="1">The sequence shown here is derived from an EMBL/GenBank/DDBJ whole genome shotgun (WGS) entry which is preliminary data.</text>
</comment>
<gene>
    <name evidence="1" type="ORF">HUJ06_004446</name>
</gene>
<sequence>MQTYTKRRLSIAVERIRNSTMENQSESKVYVHYNHTDPCKQARWTARGTHHCVVCLELRWVSVDSYFLFILLAGHTS</sequence>
<name>A0A822ZTK5_NELNU</name>
<organism evidence="1 2">
    <name type="scientific">Nelumbo nucifera</name>
    <name type="common">Sacred lotus</name>
    <dbReference type="NCBI Taxonomy" id="4432"/>
    <lineage>
        <taxon>Eukaryota</taxon>
        <taxon>Viridiplantae</taxon>
        <taxon>Streptophyta</taxon>
        <taxon>Embryophyta</taxon>
        <taxon>Tracheophyta</taxon>
        <taxon>Spermatophyta</taxon>
        <taxon>Magnoliopsida</taxon>
        <taxon>Proteales</taxon>
        <taxon>Nelumbonaceae</taxon>
        <taxon>Nelumbo</taxon>
    </lineage>
</organism>
<reference evidence="1 2" key="1">
    <citation type="journal article" date="2020" name="Mol. Biol. Evol.">
        <title>Distinct Expression and Methylation Patterns for Genes with Different Fates following a Single Whole-Genome Duplication in Flowering Plants.</title>
        <authorList>
            <person name="Shi T."/>
            <person name="Rahmani R.S."/>
            <person name="Gugger P.F."/>
            <person name="Wang M."/>
            <person name="Li H."/>
            <person name="Zhang Y."/>
            <person name="Li Z."/>
            <person name="Wang Q."/>
            <person name="Van de Peer Y."/>
            <person name="Marchal K."/>
            <person name="Chen J."/>
        </authorList>
    </citation>
    <scope>NUCLEOTIDE SEQUENCE [LARGE SCALE GENOMIC DNA]</scope>
    <source>
        <tissue evidence="1">Leaf</tissue>
    </source>
</reference>
<dbReference type="AlphaFoldDB" id="A0A822ZTK5"/>
<dbReference type="Proteomes" id="UP000607653">
    <property type="component" value="Unassembled WGS sequence"/>
</dbReference>
<evidence type="ECO:0000313" key="1">
    <source>
        <dbReference type="EMBL" id="DAD46216.1"/>
    </source>
</evidence>
<evidence type="ECO:0000313" key="2">
    <source>
        <dbReference type="Proteomes" id="UP000607653"/>
    </source>
</evidence>
<protein>
    <submittedName>
        <fullName evidence="1">Uncharacterized protein</fullName>
    </submittedName>
</protein>
<accession>A0A822ZTK5</accession>